<sequence>MRDDGKASDGRRKLGWGKGLAARGLVAKAPTTPGIDEPSTPAVGTGDAAEVMPLAVTPSAVAGAVDAGGDEVTPSAAAGAILPMELAEGADDAMEVDGADGAGAVGTLEMALGTAP</sequence>
<evidence type="ECO:0000313" key="2">
    <source>
        <dbReference type="Proteomes" id="UP000037460"/>
    </source>
</evidence>
<accession>A0A0M0JTQ4</accession>
<reference evidence="2" key="1">
    <citation type="journal article" date="2015" name="PLoS Genet.">
        <title>Genome Sequence and Transcriptome Analyses of Chrysochromulina tobin: Metabolic Tools for Enhanced Algal Fitness in the Prominent Order Prymnesiales (Haptophyceae).</title>
        <authorList>
            <person name="Hovde B.T."/>
            <person name="Deodato C.R."/>
            <person name="Hunsperger H.M."/>
            <person name="Ryken S.A."/>
            <person name="Yost W."/>
            <person name="Jha R.K."/>
            <person name="Patterson J."/>
            <person name="Monnat R.J. Jr."/>
            <person name="Barlow S.B."/>
            <person name="Starkenburg S.R."/>
            <person name="Cattolico R.A."/>
        </authorList>
    </citation>
    <scope>NUCLEOTIDE SEQUENCE</scope>
    <source>
        <strain evidence="2">CCMP291</strain>
    </source>
</reference>
<gene>
    <name evidence="1" type="ORF">Ctob_013371</name>
</gene>
<protein>
    <submittedName>
        <fullName evidence="1">Uncharacterized protein</fullName>
    </submittedName>
</protein>
<keyword evidence="2" id="KW-1185">Reference proteome</keyword>
<dbReference type="EMBL" id="JWZX01002372">
    <property type="protein sequence ID" value="KOO29727.1"/>
    <property type="molecule type" value="Genomic_DNA"/>
</dbReference>
<dbReference type="Proteomes" id="UP000037460">
    <property type="component" value="Unassembled WGS sequence"/>
</dbReference>
<feature type="non-terminal residue" evidence="1">
    <location>
        <position position="116"/>
    </location>
</feature>
<dbReference type="AlphaFoldDB" id="A0A0M0JTQ4"/>
<evidence type="ECO:0000313" key="1">
    <source>
        <dbReference type="EMBL" id="KOO29727.1"/>
    </source>
</evidence>
<name>A0A0M0JTQ4_9EUKA</name>
<organism evidence="1 2">
    <name type="scientific">Chrysochromulina tobinii</name>
    <dbReference type="NCBI Taxonomy" id="1460289"/>
    <lineage>
        <taxon>Eukaryota</taxon>
        <taxon>Haptista</taxon>
        <taxon>Haptophyta</taxon>
        <taxon>Prymnesiophyceae</taxon>
        <taxon>Prymnesiales</taxon>
        <taxon>Chrysochromulinaceae</taxon>
        <taxon>Chrysochromulina</taxon>
    </lineage>
</organism>
<proteinExistence type="predicted"/>
<comment type="caution">
    <text evidence="1">The sequence shown here is derived from an EMBL/GenBank/DDBJ whole genome shotgun (WGS) entry which is preliminary data.</text>
</comment>